<dbReference type="RefSeq" id="WP_117157231.1">
    <property type="nucleotide sequence ID" value="NZ_BMLG01000032.1"/>
</dbReference>
<accession>A0A917TYN0</accession>
<sequence>MKRKISLLFITLLVVASLIACTSEGEESNEVNITQEEIPKDNGQSNQSLVAKEDTEYNGDNPEIFELDNGLTFSVQKEKQDDNWSYIITGYYQEKGYEMKKLNIRIGNDSWYVAEPSLYLEEDLKKQPFVIESEEPLSSIDYSMAYASKFGEEELDKAFNFQ</sequence>
<dbReference type="PROSITE" id="PS51257">
    <property type="entry name" value="PROKAR_LIPOPROTEIN"/>
    <property type="match status" value="1"/>
</dbReference>
<keyword evidence="3" id="KW-1185">Reference proteome</keyword>
<evidence type="ECO:0000313" key="2">
    <source>
        <dbReference type="EMBL" id="GGM42957.1"/>
    </source>
</evidence>
<proteinExistence type="predicted"/>
<comment type="caution">
    <text evidence="2">The sequence shown here is derived from an EMBL/GenBank/DDBJ whole genome shotgun (WGS) entry which is preliminary data.</text>
</comment>
<gene>
    <name evidence="2" type="ORF">GCM10011351_31130</name>
</gene>
<protein>
    <submittedName>
        <fullName evidence="2">Uncharacterized protein</fullName>
    </submittedName>
</protein>
<reference evidence="2" key="1">
    <citation type="journal article" date="2014" name="Int. J. Syst. Evol. Microbiol.">
        <title>Complete genome sequence of Corynebacterium casei LMG S-19264T (=DSM 44701T), isolated from a smear-ripened cheese.</title>
        <authorList>
            <consortium name="US DOE Joint Genome Institute (JGI-PGF)"/>
            <person name="Walter F."/>
            <person name="Albersmeier A."/>
            <person name="Kalinowski J."/>
            <person name="Ruckert C."/>
        </authorList>
    </citation>
    <scope>NUCLEOTIDE SEQUENCE</scope>
    <source>
        <strain evidence="2">CGMCC 1.6333</strain>
    </source>
</reference>
<keyword evidence="1" id="KW-0732">Signal</keyword>
<reference evidence="2" key="2">
    <citation type="submission" date="2020-09" db="EMBL/GenBank/DDBJ databases">
        <authorList>
            <person name="Sun Q."/>
            <person name="Zhou Y."/>
        </authorList>
    </citation>
    <scope>NUCLEOTIDE SEQUENCE</scope>
    <source>
        <strain evidence="2">CGMCC 1.6333</strain>
    </source>
</reference>
<feature type="chain" id="PRO_5039634032" evidence="1">
    <location>
        <begin position="23"/>
        <end position="162"/>
    </location>
</feature>
<dbReference type="EMBL" id="BMLG01000032">
    <property type="protein sequence ID" value="GGM42957.1"/>
    <property type="molecule type" value="Genomic_DNA"/>
</dbReference>
<evidence type="ECO:0000256" key="1">
    <source>
        <dbReference type="SAM" id="SignalP"/>
    </source>
</evidence>
<feature type="signal peptide" evidence="1">
    <location>
        <begin position="1"/>
        <end position="22"/>
    </location>
</feature>
<name>A0A917TYN0_9BACI</name>
<organism evidence="2 3">
    <name type="scientific">Paraliobacillus quinghaiensis</name>
    <dbReference type="NCBI Taxonomy" id="470815"/>
    <lineage>
        <taxon>Bacteria</taxon>
        <taxon>Bacillati</taxon>
        <taxon>Bacillota</taxon>
        <taxon>Bacilli</taxon>
        <taxon>Bacillales</taxon>
        <taxon>Bacillaceae</taxon>
        <taxon>Paraliobacillus</taxon>
    </lineage>
</organism>
<dbReference type="Proteomes" id="UP000618460">
    <property type="component" value="Unassembled WGS sequence"/>
</dbReference>
<evidence type="ECO:0000313" key="3">
    <source>
        <dbReference type="Proteomes" id="UP000618460"/>
    </source>
</evidence>
<dbReference type="AlphaFoldDB" id="A0A917TYN0"/>